<dbReference type="Proteomes" id="UP000290189">
    <property type="component" value="Unassembled WGS sequence"/>
</dbReference>
<gene>
    <name evidence="2" type="ORF">PLBR_LOCUS6192</name>
</gene>
<dbReference type="EMBL" id="OVEO01000010">
    <property type="protein sequence ID" value="SPQ98977.1"/>
    <property type="molecule type" value="Genomic_DNA"/>
</dbReference>
<feature type="region of interest" description="Disordered" evidence="1">
    <location>
        <begin position="338"/>
        <end position="397"/>
    </location>
</feature>
<feature type="compositionally biased region" description="Basic and acidic residues" evidence="1">
    <location>
        <begin position="286"/>
        <end position="295"/>
    </location>
</feature>
<keyword evidence="2" id="KW-0496">Mitochondrion</keyword>
<organism evidence="2 3">
    <name type="scientific">Plasmodiophora brassicae</name>
    <name type="common">Clubroot disease agent</name>
    <dbReference type="NCBI Taxonomy" id="37360"/>
    <lineage>
        <taxon>Eukaryota</taxon>
        <taxon>Sar</taxon>
        <taxon>Rhizaria</taxon>
        <taxon>Endomyxa</taxon>
        <taxon>Phytomyxea</taxon>
        <taxon>Plasmodiophorida</taxon>
        <taxon>Plasmodiophoridae</taxon>
        <taxon>Plasmodiophora</taxon>
    </lineage>
</organism>
<proteinExistence type="predicted"/>
<reference evidence="2 3" key="1">
    <citation type="submission" date="2018-03" db="EMBL/GenBank/DDBJ databases">
        <authorList>
            <person name="Fogelqvist J."/>
        </authorList>
    </citation>
    <scope>NUCLEOTIDE SEQUENCE [LARGE SCALE GENOMIC DNA]</scope>
</reference>
<evidence type="ECO:0000313" key="2">
    <source>
        <dbReference type="EMBL" id="SPQ98977.1"/>
    </source>
</evidence>
<sequence>MPKLQVFASKVRRCVVDVAGRVLASTTTCPAASSVADAGARIIAGMRAPVLLRLYKMAKQTWSRANADAFRPFYPDDATPSGPADVHSTPSQACKVETVALASQATANAMSPRSCPPDNRASTDRHESMPLAPGQDDVPMRTAGSPFVVAVPKDLGRVVMRTIVRGLSPVIDHVDHEPAALLLAVNKGVDTVTGLVPAAATTTTCAEQEEAPVQDDIPMRTSGSPFVVTVPKDLGRVVTRTIVRVQSPQIQYVDHEPAALLLAVNTGVDPVTGPLPAATTTTTTSSEREEKRPGESIHSSTRGAWAPDCGTEFDDIVAELAILIPPGTSWYDATVEEHGRGQDTGAPRRPPVQGDRRRRPRHKRRQEDRPAGNTVKGRNVWTRGPKPPVRAAPLGRA</sequence>
<evidence type="ECO:0000313" key="3">
    <source>
        <dbReference type="Proteomes" id="UP000290189"/>
    </source>
</evidence>
<name>A0A3P3YFM7_PLABS</name>
<evidence type="ECO:0000256" key="1">
    <source>
        <dbReference type="SAM" id="MobiDB-lite"/>
    </source>
</evidence>
<feature type="region of interest" description="Disordered" evidence="1">
    <location>
        <begin position="271"/>
        <end position="307"/>
    </location>
</feature>
<accession>A0A3P3YFM7</accession>
<geneLocation type="mitochondrion" evidence="2"/>
<feature type="region of interest" description="Disordered" evidence="1">
    <location>
        <begin position="105"/>
        <end position="140"/>
    </location>
</feature>
<protein>
    <submittedName>
        <fullName evidence="2">Uncharacterized protein</fullName>
    </submittedName>
</protein>
<dbReference type="AlphaFoldDB" id="A0A3P3YFM7"/>